<comment type="caution">
    <text evidence="1">The sequence shown here is derived from an EMBL/GenBank/DDBJ whole genome shotgun (WGS) entry which is preliminary data.</text>
</comment>
<evidence type="ECO:0000313" key="1">
    <source>
        <dbReference type="EMBL" id="KAK4726068.1"/>
    </source>
</evidence>
<gene>
    <name evidence="1" type="ORF">R3W88_030985</name>
</gene>
<protein>
    <submittedName>
        <fullName evidence="1">Uncharacterized protein</fullName>
    </submittedName>
</protein>
<dbReference type="EMBL" id="JAWPEI010000005">
    <property type="protein sequence ID" value="KAK4726068.1"/>
    <property type="molecule type" value="Genomic_DNA"/>
</dbReference>
<name>A0AAV9LKK5_9SOLN</name>
<keyword evidence="2" id="KW-1185">Reference proteome</keyword>
<proteinExistence type="predicted"/>
<dbReference type="Proteomes" id="UP001311915">
    <property type="component" value="Unassembled WGS sequence"/>
</dbReference>
<dbReference type="AlphaFoldDB" id="A0AAV9LKK5"/>
<organism evidence="1 2">
    <name type="scientific">Solanum pinnatisectum</name>
    <name type="common">tansyleaf nightshade</name>
    <dbReference type="NCBI Taxonomy" id="50273"/>
    <lineage>
        <taxon>Eukaryota</taxon>
        <taxon>Viridiplantae</taxon>
        <taxon>Streptophyta</taxon>
        <taxon>Embryophyta</taxon>
        <taxon>Tracheophyta</taxon>
        <taxon>Spermatophyta</taxon>
        <taxon>Magnoliopsida</taxon>
        <taxon>eudicotyledons</taxon>
        <taxon>Gunneridae</taxon>
        <taxon>Pentapetalae</taxon>
        <taxon>asterids</taxon>
        <taxon>lamiids</taxon>
        <taxon>Solanales</taxon>
        <taxon>Solanaceae</taxon>
        <taxon>Solanoideae</taxon>
        <taxon>Solaneae</taxon>
        <taxon>Solanum</taxon>
    </lineage>
</organism>
<reference evidence="1 2" key="1">
    <citation type="submission" date="2023-10" db="EMBL/GenBank/DDBJ databases">
        <title>Genome-Wide Identification Analysis in wild type Solanum Pinnatisectum Reveals Some Genes Defensing Phytophthora Infestans.</title>
        <authorList>
            <person name="Sun C."/>
        </authorList>
    </citation>
    <scope>NUCLEOTIDE SEQUENCE [LARGE SCALE GENOMIC DNA]</scope>
    <source>
        <strain evidence="1">LQN</strain>
        <tissue evidence="1">Leaf</tissue>
    </source>
</reference>
<evidence type="ECO:0000313" key="2">
    <source>
        <dbReference type="Proteomes" id="UP001311915"/>
    </source>
</evidence>
<accession>A0AAV9LKK5</accession>
<sequence length="98" mass="11086">MLLFKKSRTGLKDCSQLLNIRSSWTFTDSILLDALYIHQARKLTIDSKIIAIASSWWSFISSKLSAGHFKILVLDSLYNVLLLKGSDKLTLLLKDLSN</sequence>